<dbReference type="Gene3D" id="3.40.190.10">
    <property type="entry name" value="Periplasmic binding protein-like II"/>
    <property type="match status" value="2"/>
</dbReference>
<dbReference type="SUPFAM" id="SSF53850">
    <property type="entry name" value="Periplasmic binding protein-like II"/>
    <property type="match status" value="1"/>
</dbReference>
<gene>
    <name evidence="1" type="ORF">S06H3_41905</name>
</gene>
<protein>
    <recommendedName>
        <fullName evidence="2">ABC transporter substrate-binding protein</fullName>
    </recommendedName>
</protein>
<accession>X1MTE9</accession>
<dbReference type="Pfam" id="PF13416">
    <property type="entry name" value="SBP_bac_8"/>
    <property type="match status" value="1"/>
</dbReference>
<organism evidence="1">
    <name type="scientific">marine sediment metagenome</name>
    <dbReference type="NCBI Taxonomy" id="412755"/>
    <lineage>
        <taxon>unclassified sequences</taxon>
        <taxon>metagenomes</taxon>
        <taxon>ecological metagenomes</taxon>
    </lineage>
</organism>
<dbReference type="InterPro" id="IPR006059">
    <property type="entry name" value="SBP"/>
</dbReference>
<dbReference type="AlphaFoldDB" id="X1MTE9"/>
<sequence>QNSPFAEEKEKEGAWAFLKWMTELDQTIYWSQHTGYMPVRTSAVNSSKMAQFYQKNPNFKVSLGQLPYTFTYPFSSALIEIDYDIVVPNLLAPVIGLKSVEEAMEYMVEESNKCIAKTAK</sequence>
<dbReference type="EMBL" id="BARV01025871">
    <property type="protein sequence ID" value="GAI34543.1"/>
    <property type="molecule type" value="Genomic_DNA"/>
</dbReference>
<evidence type="ECO:0008006" key="2">
    <source>
        <dbReference type="Google" id="ProtNLM"/>
    </source>
</evidence>
<name>X1MTE9_9ZZZZ</name>
<feature type="non-terminal residue" evidence="1">
    <location>
        <position position="1"/>
    </location>
</feature>
<comment type="caution">
    <text evidence="1">The sequence shown here is derived from an EMBL/GenBank/DDBJ whole genome shotgun (WGS) entry which is preliminary data.</text>
</comment>
<proteinExistence type="predicted"/>
<reference evidence="1" key="1">
    <citation type="journal article" date="2014" name="Front. Microbiol.">
        <title>High frequency of phylogenetically diverse reductive dehalogenase-homologous genes in deep subseafloor sedimentary metagenomes.</title>
        <authorList>
            <person name="Kawai M."/>
            <person name="Futagami T."/>
            <person name="Toyoda A."/>
            <person name="Takaki Y."/>
            <person name="Nishi S."/>
            <person name="Hori S."/>
            <person name="Arai W."/>
            <person name="Tsubouchi T."/>
            <person name="Morono Y."/>
            <person name="Uchiyama I."/>
            <person name="Ito T."/>
            <person name="Fujiyama A."/>
            <person name="Inagaki F."/>
            <person name="Takami H."/>
        </authorList>
    </citation>
    <scope>NUCLEOTIDE SEQUENCE</scope>
    <source>
        <strain evidence="1">Expedition CK06-06</strain>
    </source>
</reference>
<evidence type="ECO:0000313" key="1">
    <source>
        <dbReference type="EMBL" id="GAI34543.1"/>
    </source>
</evidence>